<dbReference type="EMBL" id="BLXT01005884">
    <property type="protein sequence ID" value="GFO27139.1"/>
    <property type="molecule type" value="Genomic_DNA"/>
</dbReference>
<feature type="signal peptide" evidence="1">
    <location>
        <begin position="1"/>
        <end position="16"/>
    </location>
</feature>
<evidence type="ECO:0000313" key="2">
    <source>
        <dbReference type="EMBL" id="GFO27139.1"/>
    </source>
</evidence>
<organism evidence="2 3">
    <name type="scientific">Plakobranchus ocellatus</name>
    <dbReference type="NCBI Taxonomy" id="259542"/>
    <lineage>
        <taxon>Eukaryota</taxon>
        <taxon>Metazoa</taxon>
        <taxon>Spiralia</taxon>
        <taxon>Lophotrochozoa</taxon>
        <taxon>Mollusca</taxon>
        <taxon>Gastropoda</taxon>
        <taxon>Heterobranchia</taxon>
        <taxon>Euthyneura</taxon>
        <taxon>Panpulmonata</taxon>
        <taxon>Sacoglossa</taxon>
        <taxon>Placobranchoidea</taxon>
        <taxon>Plakobranchidae</taxon>
        <taxon>Plakobranchus</taxon>
    </lineage>
</organism>
<name>A0AAV4C3L5_9GAST</name>
<evidence type="ECO:0000313" key="3">
    <source>
        <dbReference type="Proteomes" id="UP000735302"/>
    </source>
</evidence>
<dbReference type="Proteomes" id="UP000735302">
    <property type="component" value="Unassembled WGS sequence"/>
</dbReference>
<reference evidence="2 3" key="1">
    <citation type="journal article" date="2021" name="Elife">
        <title>Chloroplast acquisition without the gene transfer in kleptoplastic sea slugs, Plakobranchus ocellatus.</title>
        <authorList>
            <person name="Maeda T."/>
            <person name="Takahashi S."/>
            <person name="Yoshida T."/>
            <person name="Shimamura S."/>
            <person name="Takaki Y."/>
            <person name="Nagai Y."/>
            <person name="Toyoda A."/>
            <person name="Suzuki Y."/>
            <person name="Arimoto A."/>
            <person name="Ishii H."/>
            <person name="Satoh N."/>
            <person name="Nishiyama T."/>
            <person name="Hasebe M."/>
            <person name="Maruyama T."/>
            <person name="Minagawa J."/>
            <person name="Obokata J."/>
            <person name="Shigenobu S."/>
        </authorList>
    </citation>
    <scope>NUCLEOTIDE SEQUENCE [LARGE SCALE GENOMIC DNA]</scope>
</reference>
<feature type="chain" id="PRO_5043977348" description="Secreted protein" evidence="1">
    <location>
        <begin position="17"/>
        <end position="87"/>
    </location>
</feature>
<protein>
    <recommendedName>
        <fullName evidence="4">Secreted protein</fullName>
    </recommendedName>
</protein>
<proteinExistence type="predicted"/>
<keyword evidence="1" id="KW-0732">Signal</keyword>
<comment type="caution">
    <text evidence="2">The sequence shown here is derived from an EMBL/GenBank/DDBJ whole genome shotgun (WGS) entry which is preliminary data.</text>
</comment>
<accession>A0AAV4C3L5</accession>
<dbReference type="AlphaFoldDB" id="A0AAV4C3L5"/>
<gene>
    <name evidence="2" type="ORF">PoB_005364400</name>
</gene>
<evidence type="ECO:0008006" key="4">
    <source>
        <dbReference type="Google" id="ProtNLM"/>
    </source>
</evidence>
<evidence type="ECO:0000256" key="1">
    <source>
        <dbReference type="SAM" id="SignalP"/>
    </source>
</evidence>
<keyword evidence="3" id="KW-1185">Reference proteome</keyword>
<sequence length="87" mass="9601">MTAAGIIAGLMLGTRSRLLAVMGTLPPWMRTSIDRHSCVVAHHHGVSARSSLVLLKVACRRYGTVPTSIAHTERIEYNICEVIRNEF</sequence>